<reference evidence="2" key="1">
    <citation type="journal article" date="2017" name="Nat. Microbiol.">
        <title>Global analysis of biosynthetic gene clusters reveals vast potential of secondary metabolite production in Penicillium species.</title>
        <authorList>
            <person name="Nielsen J.C."/>
            <person name="Grijseels S."/>
            <person name="Prigent S."/>
            <person name="Ji B."/>
            <person name="Dainat J."/>
            <person name="Nielsen K.F."/>
            <person name="Frisvad J.C."/>
            <person name="Workman M."/>
            <person name="Nielsen J."/>
        </authorList>
    </citation>
    <scope>NUCLEOTIDE SEQUENCE [LARGE SCALE GENOMIC DNA]</scope>
    <source>
        <strain evidence="2">IBT 31811</strain>
    </source>
</reference>
<name>A0A1V6PNA3_9EURO</name>
<comment type="caution">
    <text evidence="1">The sequence shown here is derived from an EMBL/GenBank/DDBJ whole genome shotgun (WGS) entry which is preliminary data.</text>
</comment>
<dbReference type="AlphaFoldDB" id="A0A1V6PNA3"/>
<evidence type="ECO:0000313" key="1">
    <source>
        <dbReference type="EMBL" id="OQD78026.1"/>
    </source>
</evidence>
<dbReference type="EMBL" id="MDYN01000097">
    <property type="protein sequence ID" value="OQD78026.1"/>
    <property type="molecule type" value="Genomic_DNA"/>
</dbReference>
<gene>
    <name evidence="1" type="ORF">PENANT_c097G07076</name>
</gene>
<sequence>MVDNPFVCFYNPISESQIPPKAARDAIRELDRINSRLMDRNIANGLDLGLGQIQWQPFVAKWKTILFMLNTPQPGEPETKPFMLALSDMCKEYDYPSAWACLPPREPAETHGVNKIKTE</sequence>
<evidence type="ECO:0000313" key="2">
    <source>
        <dbReference type="Proteomes" id="UP000191672"/>
    </source>
</evidence>
<keyword evidence="2" id="KW-1185">Reference proteome</keyword>
<dbReference type="Proteomes" id="UP000191672">
    <property type="component" value="Unassembled WGS sequence"/>
</dbReference>
<accession>A0A1V6PNA3</accession>
<proteinExistence type="predicted"/>
<protein>
    <submittedName>
        <fullName evidence="1">Uncharacterized protein</fullName>
    </submittedName>
</protein>
<organism evidence="1 2">
    <name type="scientific">Penicillium antarcticum</name>
    <dbReference type="NCBI Taxonomy" id="416450"/>
    <lineage>
        <taxon>Eukaryota</taxon>
        <taxon>Fungi</taxon>
        <taxon>Dikarya</taxon>
        <taxon>Ascomycota</taxon>
        <taxon>Pezizomycotina</taxon>
        <taxon>Eurotiomycetes</taxon>
        <taxon>Eurotiomycetidae</taxon>
        <taxon>Eurotiales</taxon>
        <taxon>Aspergillaceae</taxon>
        <taxon>Penicillium</taxon>
    </lineage>
</organism>